<dbReference type="GO" id="GO:0004035">
    <property type="term" value="F:alkaline phosphatase activity"/>
    <property type="evidence" value="ECO:0007669"/>
    <property type="project" value="InterPro"/>
</dbReference>
<evidence type="ECO:0000256" key="5">
    <source>
        <dbReference type="PIRSR" id="PIRSR031924-51"/>
    </source>
</evidence>
<dbReference type="PIRSF" id="PIRSF031924">
    <property type="entry name" value="Pi-irrepressible_AP"/>
    <property type="match status" value="1"/>
</dbReference>
<dbReference type="Proteomes" id="UP000829925">
    <property type="component" value="Chromosome"/>
</dbReference>
<sequence>MKKSLSLLLAAALALPAAAQKKSSQKLERPKLVVGIVVDQMRYDYLYRYWDKYRKDGFRRLLGEGFSYENTHYNYVPTYTGPGHASIYTGTTPSVHGIIGNDWYEREAGKNTYVTEDKTVEAVGGTGGVGQQSPRHMLTTTITDELRLATNFHNKTIAVCIKDRGSVLPGGHTANAAYWYDGKTGSFISSTFYQNSLPEWVKAFNDRKLPAQYLSKPWQTLLPIEQYTESTPDDMPWEGAFRGEAKPVFPHNLPQLSGLPDASVATKLRDAGEPVPVTNLDVVRSTPFGNTLVAELAMEAVRAEQLGQRGITDFMPVSFSSTDYVGHQFGPNSIEAEDTYLRLDQDIARLLTYLDKTLGKGNTLVFLTADHGAAHSPEYLIDKRVPAGSVGPKFMRDSVQHELVRRHGAGNWVLTYENQQVYLNRPLIAQKKLDLRLMQDEVASIMLQFAGVTRAITADDVQKSHWESGMLMYLENGYFPKRSGDVLVVLEPGWLESSSYPKPSKGTTHGSASAYDTHVPLLFWGWHVRRGKSSAAAVIPDIAPTIARFLHIQEPDGCTGQPLREVLSW</sequence>
<evidence type="ECO:0000256" key="1">
    <source>
        <dbReference type="ARBA" id="ARBA00022553"/>
    </source>
</evidence>
<proteinExistence type="predicted"/>
<feature type="signal peptide" evidence="6">
    <location>
        <begin position="1"/>
        <end position="19"/>
    </location>
</feature>
<evidence type="ECO:0000313" key="7">
    <source>
        <dbReference type="EMBL" id="UOR04424.1"/>
    </source>
</evidence>
<dbReference type="Gene3D" id="3.30.1360.150">
    <property type="match status" value="1"/>
</dbReference>
<dbReference type="Gene3D" id="3.40.720.10">
    <property type="entry name" value="Alkaline Phosphatase, subunit A"/>
    <property type="match status" value="1"/>
</dbReference>
<gene>
    <name evidence="7" type="ORF">MUN82_15940</name>
</gene>
<dbReference type="InterPro" id="IPR026263">
    <property type="entry name" value="Alkaline_phosphatase_prok"/>
</dbReference>
<dbReference type="PANTHER" id="PTHR10151:SF120">
    <property type="entry name" value="BIS(5'-ADENOSYL)-TRIPHOSPHATASE"/>
    <property type="match status" value="1"/>
</dbReference>
<dbReference type="KEGG" id="haei:MUN82_15940"/>
<evidence type="ECO:0000256" key="4">
    <source>
        <dbReference type="PIRSR" id="PIRSR031924-50"/>
    </source>
</evidence>
<keyword evidence="2" id="KW-0479">Metal-binding</keyword>
<dbReference type="SUPFAM" id="SSF53649">
    <property type="entry name" value="Alkaline phosphatase-like"/>
    <property type="match status" value="1"/>
</dbReference>
<keyword evidence="3 6" id="KW-0732">Signal</keyword>
<organism evidence="7 8">
    <name type="scientific">Hymenobacter aerilatus</name>
    <dbReference type="NCBI Taxonomy" id="2932251"/>
    <lineage>
        <taxon>Bacteria</taxon>
        <taxon>Pseudomonadati</taxon>
        <taxon>Bacteroidota</taxon>
        <taxon>Cytophagia</taxon>
        <taxon>Cytophagales</taxon>
        <taxon>Hymenobacteraceae</taxon>
        <taxon>Hymenobacter</taxon>
    </lineage>
</organism>
<evidence type="ECO:0000256" key="6">
    <source>
        <dbReference type="SAM" id="SignalP"/>
    </source>
</evidence>
<evidence type="ECO:0000256" key="3">
    <source>
        <dbReference type="ARBA" id="ARBA00022729"/>
    </source>
</evidence>
<keyword evidence="1 4" id="KW-0597">Phosphoprotein</keyword>
<dbReference type="EMBL" id="CP095053">
    <property type="protein sequence ID" value="UOR04424.1"/>
    <property type="molecule type" value="Genomic_DNA"/>
</dbReference>
<dbReference type="GO" id="GO:0046872">
    <property type="term" value="F:metal ion binding"/>
    <property type="evidence" value="ECO:0007669"/>
    <property type="project" value="UniProtKB-KW"/>
</dbReference>
<protein>
    <submittedName>
        <fullName evidence="7">Alkaline phosphatase family protein</fullName>
    </submittedName>
</protein>
<feature type="active site" description="Phosphothreonine intermediate" evidence="4">
    <location>
        <position position="80"/>
    </location>
</feature>
<evidence type="ECO:0000313" key="8">
    <source>
        <dbReference type="Proteomes" id="UP000829925"/>
    </source>
</evidence>
<dbReference type="InterPro" id="IPR002591">
    <property type="entry name" value="Phosphodiest/P_Trfase"/>
</dbReference>
<feature type="chain" id="PRO_5035750165" evidence="6">
    <location>
        <begin position="20"/>
        <end position="569"/>
    </location>
</feature>
<keyword evidence="8" id="KW-1185">Reference proteome</keyword>
<accession>A0A8T9STU0</accession>
<dbReference type="NCBIfam" id="NF042991">
    <property type="entry name" value="alk_phos_PafA"/>
    <property type="match status" value="1"/>
</dbReference>
<dbReference type="Pfam" id="PF01663">
    <property type="entry name" value="Phosphodiest"/>
    <property type="match status" value="1"/>
</dbReference>
<dbReference type="InterPro" id="IPR017850">
    <property type="entry name" value="Alkaline_phosphatase_core_sf"/>
</dbReference>
<feature type="binding site" evidence="5">
    <location>
        <position position="101"/>
    </location>
    <ligand>
        <name>substrate</name>
    </ligand>
</feature>
<name>A0A8T9STU0_9BACT</name>
<reference evidence="7 8" key="1">
    <citation type="submission" date="2022-04" db="EMBL/GenBank/DDBJ databases">
        <title>Hymenobacter sp. isolated from the air.</title>
        <authorList>
            <person name="Won M."/>
            <person name="Lee C.-M."/>
            <person name="Woen H.-Y."/>
            <person name="Kwon S.-W."/>
        </authorList>
    </citation>
    <scope>NUCLEOTIDE SEQUENCE [LARGE SCALE GENOMIC DNA]</scope>
    <source>
        <strain evidence="8">5413 J-13</strain>
    </source>
</reference>
<dbReference type="PANTHER" id="PTHR10151">
    <property type="entry name" value="ECTONUCLEOTIDE PYROPHOSPHATASE/PHOSPHODIESTERASE"/>
    <property type="match status" value="1"/>
</dbReference>
<dbReference type="CDD" id="cd16016">
    <property type="entry name" value="AP-SPAP"/>
    <property type="match status" value="1"/>
</dbReference>
<dbReference type="RefSeq" id="WP_245092036.1">
    <property type="nucleotide sequence ID" value="NZ_CP095053.1"/>
</dbReference>
<evidence type="ECO:0000256" key="2">
    <source>
        <dbReference type="ARBA" id="ARBA00022723"/>
    </source>
</evidence>
<feature type="binding site" evidence="5">
    <location>
        <begin position="162"/>
        <end position="164"/>
    </location>
    <ligand>
        <name>substrate</name>
    </ligand>
</feature>
<dbReference type="AlphaFoldDB" id="A0A8T9STU0"/>